<proteinExistence type="predicted"/>
<dbReference type="Proteomes" id="UP001281147">
    <property type="component" value="Unassembled WGS sequence"/>
</dbReference>
<gene>
    <name evidence="1" type="ORF">LTR37_009071</name>
</gene>
<comment type="caution">
    <text evidence="1">The sequence shown here is derived from an EMBL/GenBank/DDBJ whole genome shotgun (WGS) entry which is preliminary data.</text>
</comment>
<accession>A0ACC3N917</accession>
<protein>
    <submittedName>
        <fullName evidence="1">Uncharacterized protein</fullName>
    </submittedName>
</protein>
<evidence type="ECO:0000313" key="2">
    <source>
        <dbReference type="Proteomes" id="UP001281147"/>
    </source>
</evidence>
<keyword evidence="2" id="KW-1185">Reference proteome</keyword>
<organism evidence="1 2">
    <name type="scientific">Vermiconidia calcicola</name>
    <dbReference type="NCBI Taxonomy" id="1690605"/>
    <lineage>
        <taxon>Eukaryota</taxon>
        <taxon>Fungi</taxon>
        <taxon>Dikarya</taxon>
        <taxon>Ascomycota</taxon>
        <taxon>Pezizomycotina</taxon>
        <taxon>Dothideomycetes</taxon>
        <taxon>Dothideomycetidae</taxon>
        <taxon>Mycosphaerellales</taxon>
        <taxon>Extremaceae</taxon>
        <taxon>Vermiconidia</taxon>
    </lineage>
</organism>
<evidence type="ECO:0000313" key="1">
    <source>
        <dbReference type="EMBL" id="KAK3712628.1"/>
    </source>
</evidence>
<dbReference type="EMBL" id="JAUTXU010000069">
    <property type="protein sequence ID" value="KAK3712628.1"/>
    <property type="molecule type" value="Genomic_DNA"/>
</dbReference>
<name>A0ACC3N917_9PEZI</name>
<reference evidence="1" key="1">
    <citation type="submission" date="2023-07" db="EMBL/GenBank/DDBJ databases">
        <title>Black Yeasts Isolated from many extreme environments.</title>
        <authorList>
            <person name="Coleine C."/>
            <person name="Stajich J.E."/>
            <person name="Selbmann L."/>
        </authorList>
    </citation>
    <scope>NUCLEOTIDE SEQUENCE</scope>
    <source>
        <strain evidence="1">CCFEE 5714</strain>
    </source>
</reference>
<sequence>MADQEACTLAEAFSDLTLELPPPILQFQGGTVIISLSEKLEDQLLLHESDLRAASERFRLRFNNERFSGGRKIIDPVTEKEVKVWKYHLICTDDTMCLTDEGEKVSSQHDQPYYLRSFQYSALAHGYRRACTLGGLHYQRYQIMRAHKVTEHKMLFALLYDQHLKIDTGEPPETLHMLTEITALAEFYMLLPSIAGRTTSLLEEAPGLWKDIAEYPAFYLSLSTKLHAGGIFAEALRHYVGRCAIGVHGRPRMSLDYVDAGLALVILRKQHELESRMNRLTTELRELSLNWYQASAWKTRRLRGAKVRTTWLYDGFGKKSLQEMGRWVAASIYRLFVPHAMTLCEPAKTLRTSTSSEKNAARKFATIFQLYRQSGRQGPNPAAMIAGQLKALLRNARKCIDYWFPAIDDYRNSTDSEEWSHAKYDSGLCYFTFLAVDDSDTPWHEKDAFEDFKCDNDLEQAPDDWLELVGLGK</sequence>